<dbReference type="InterPro" id="IPR006263">
    <property type="entry name" value="Cyt_deam_dimer"/>
</dbReference>
<comment type="caution">
    <text evidence="11">The sequence shown here is derived from an EMBL/GenBank/DDBJ whole genome shotgun (WGS) entry which is preliminary data.</text>
</comment>
<evidence type="ECO:0000256" key="8">
    <source>
        <dbReference type="PIRSR" id="PIRSR006334-2"/>
    </source>
</evidence>
<evidence type="ECO:0000256" key="2">
    <source>
        <dbReference type="ARBA" id="ARBA00011738"/>
    </source>
</evidence>
<dbReference type="GO" id="GO:0008270">
    <property type="term" value="F:zinc ion binding"/>
    <property type="evidence" value="ECO:0007669"/>
    <property type="project" value="InterPro"/>
</dbReference>
<name>A0A9Q0HKB7_9POAL</name>
<comment type="subunit">
    <text evidence="2">Homodimer.</text>
</comment>
<dbReference type="Gene3D" id="3.40.140.10">
    <property type="entry name" value="Cytidine Deaminase, domain 2"/>
    <property type="match status" value="2"/>
</dbReference>
<organism evidence="11 12">
    <name type="scientific">Rhynchospora breviuscula</name>
    <dbReference type="NCBI Taxonomy" id="2022672"/>
    <lineage>
        <taxon>Eukaryota</taxon>
        <taxon>Viridiplantae</taxon>
        <taxon>Streptophyta</taxon>
        <taxon>Embryophyta</taxon>
        <taxon>Tracheophyta</taxon>
        <taxon>Spermatophyta</taxon>
        <taxon>Magnoliopsida</taxon>
        <taxon>Liliopsida</taxon>
        <taxon>Poales</taxon>
        <taxon>Cyperaceae</taxon>
        <taxon>Cyperoideae</taxon>
        <taxon>Rhynchosporeae</taxon>
        <taxon>Rhynchospora</taxon>
    </lineage>
</organism>
<keyword evidence="6 9" id="KW-0862">Zinc</keyword>
<evidence type="ECO:0000256" key="6">
    <source>
        <dbReference type="ARBA" id="ARBA00022833"/>
    </source>
</evidence>
<keyword evidence="4 9" id="KW-0479">Metal-binding</keyword>
<protein>
    <recommendedName>
        <fullName evidence="3">cytidine deaminase</fullName>
        <ecNumber evidence="3">3.5.4.5</ecNumber>
    </recommendedName>
</protein>
<feature type="binding site" evidence="9">
    <location>
        <position position="120"/>
    </location>
    <ligand>
        <name>Zn(2+)</name>
        <dbReference type="ChEBI" id="CHEBI:29105"/>
        <note>catalytic</note>
    </ligand>
</feature>
<dbReference type="PIRSF" id="PIRSF006334">
    <property type="entry name" value="Cdd_plus_pseudo"/>
    <property type="match status" value="1"/>
</dbReference>
<dbReference type="NCBIfam" id="TIGR01355">
    <property type="entry name" value="cyt_deam_dimer"/>
    <property type="match status" value="1"/>
</dbReference>
<evidence type="ECO:0000256" key="7">
    <source>
        <dbReference type="PIRSR" id="PIRSR006334-1"/>
    </source>
</evidence>
<dbReference type="AlphaFoldDB" id="A0A9Q0HKB7"/>
<feature type="binding site" evidence="9">
    <location>
        <position position="90"/>
    </location>
    <ligand>
        <name>Zn(2+)</name>
        <dbReference type="ChEBI" id="CHEBI:29105"/>
        <note>catalytic</note>
    </ligand>
</feature>
<evidence type="ECO:0000256" key="4">
    <source>
        <dbReference type="ARBA" id="ARBA00022723"/>
    </source>
</evidence>
<dbReference type="EMBL" id="JAMQYH010000004">
    <property type="protein sequence ID" value="KAJ1689411.1"/>
    <property type="molecule type" value="Genomic_DNA"/>
</dbReference>
<feature type="domain" description="CMP/dCMP-type deaminase" evidence="10">
    <location>
        <begin position="36"/>
        <end position="160"/>
    </location>
</feature>
<dbReference type="InterPro" id="IPR050202">
    <property type="entry name" value="Cyt/Deoxycyt_deaminase"/>
</dbReference>
<keyword evidence="12" id="KW-1185">Reference proteome</keyword>
<dbReference type="EC" id="3.5.4.5" evidence="3"/>
<dbReference type="Pfam" id="PF08211">
    <property type="entry name" value="dCMP_cyt_deam_2"/>
    <property type="match status" value="1"/>
</dbReference>
<evidence type="ECO:0000256" key="3">
    <source>
        <dbReference type="ARBA" id="ARBA00012783"/>
    </source>
</evidence>
<reference evidence="11" key="1">
    <citation type="journal article" date="2022" name="Cell">
        <title>Repeat-based holocentromeres influence genome architecture and karyotype evolution.</title>
        <authorList>
            <person name="Hofstatter P.G."/>
            <person name="Thangavel G."/>
            <person name="Lux T."/>
            <person name="Neumann P."/>
            <person name="Vondrak T."/>
            <person name="Novak P."/>
            <person name="Zhang M."/>
            <person name="Costa L."/>
            <person name="Castellani M."/>
            <person name="Scott A."/>
            <person name="Toegelov H."/>
            <person name="Fuchs J."/>
            <person name="Mata-Sucre Y."/>
            <person name="Dias Y."/>
            <person name="Vanzela A.L.L."/>
            <person name="Huettel B."/>
            <person name="Almeida C.C.S."/>
            <person name="Simkova H."/>
            <person name="Souza G."/>
            <person name="Pedrosa-Harand A."/>
            <person name="Macas J."/>
            <person name="Mayer K.F.X."/>
            <person name="Houben A."/>
            <person name="Marques A."/>
        </authorList>
    </citation>
    <scope>NUCLEOTIDE SEQUENCE</scope>
    <source>
        <strain evidence="11">RhyBre1mFocal</strain>
    </source>
</reference>
<feature type="domain" description="CMP/dCMP-type deaminase" evidence="10">
    <location>
        <begin position="200"/>
        <end position="313"/>
    </location>
</feature>
<dbReference type="GO" id="GO:0055086">
    <property type="term" value="P:nucleobase-containing small molecule metabolic process"/>
    <property type="evidence" value="ECO:0007669"/>
    <property type="project" value="UniProtKB-ARBA"/>
</dbReference>
<dbReference type="GO" id="GO:0005829">
    <property type="term" value="C:cytosol"/>
    <property type="evidence" value="ECO:0007669"/>
    <property type="project" value="TreeGrafter"/>
</dbReference>
<comment type="cofactor">
    <cofactor evidence="9">
        <name>Zn(2+)</name>
        <dbReference type="ChEBI" id="CHEBI:29105"/>
    </cofactor>
    <text evidence="9">Binds 1 zinc ion.</text>
</comment>
<evidence type="ECO:0000313" key="12">
    <source>
        <dbReference type="Proteomes" id="UP001151287"/>
    </source>
</evidence>
<proteinExistence type="inferred from homology"/>
<dbReference type="InterPro" id="IPR002125">
    <property type="entry name" value="CMP_dCMP_dom"/>
</dbReference>
<dbReference type="GO" id="GO:0072527">
    <property type="term" value="P:pyrimidine-containing compound metabolic process"/>
    <property type="evidence" value="ECO:0007669"/>
    <property type="project" value="UniProtKB-ARBA"/>
</dbReference>
<dbReference type="InterPro" id="IPR016193">
    <property type="entry name" value="Cytidine_deaminase-like"/>
</dbReference>
<sequence>MGEETLPQSTAEIPLPGFVIDVAESERLARSLGHRTVEDLLPSLVPAAMRHAQVPISRFPVGAVGLGSSGRIYIGVNLEYAGLPLHHSVHAEQFLFCNAAAHGETWIQSMAVSHMPCGHCRQFLQEVRDSSDINILVTSDGPHAVYRPLSVLLPRPFGPPDLLHKDVPLLLDQHNNELGVFEEVMEGAVVGCNGEVEDSVLKRKLREEAERAARGSHAPYSTCAAGFTVADSEGRVYAGSYYESAAYNPSLGPIQAAMIAKAIGSSTAEIVGAALVERENGLVSHEGTARVFLAAVAPSAKLHVYRYRQSDGN</sequence>
<dbReference type="Proteomes" id="UP001151287">
    <property type="component" value="Unassembled WGS sequence"/>
</dbReference>
<feature type="binding site" evidence="8">
    <location>
        <begin position="77"/>
        <end position="79"/>
    </location>
    <ligand>
        <name>substrate</name>
    </ligand>
</feature>
<keyword evidence="5" id="KW-0378">Hydrolase</keyword>
<dbReference type="OrthoDB" id="414540at2759"/>
<evidence type="ECO:0000256" key="5">
    <source>
        <dbReference type="ARBA" id="ARBA00022801"/>
    </source>
</evidence>
<gene>
    <name evidence="11" type="ORF">LUZ63_013566</name>
</gene>
<dbReference type="PANTHER" id="PTHR11644">
    <property type="entry name" value="CYTIDINE DEAMINASE"/>
    <property type="match status" value="1"/>
</dbReference>
<evidence type="ECO:0000259" key="10">
    <source>
        <dbReference type="PROSITE" id="PS51747"/>
    </source>
</evidence>
<evidence type="ECO:0000313" key="11">
    <source>
        <dbReference type="EMBL" id="KAJ1689411.1"/>
    </source>
</evidence>
<feature type="active site" description="Proton donor" evidence="7">
    <location>
        <position position="92"/>
    </location>
</feature>
<dbReference type="NCBIfam" id="NF006537">
    <property type="entry name" value="PRK09027.1"/>
    <property type="match status" value="1"/>
</dbReference>
<dbReference type="SUPFAM" id="SSF53927">
    <property type="entry name" value="Cytidine deaminase-like"/>
    <property type="match status" value="2"/>
</dbReference>
<dbReference type="FunFam" id="3.40.140.10:FF:000041">
    <property type="entry name" value="Cytidine deaminase"/>
    <property type="match status" value="1"/>
</dbReference>
<dbReference type="PANTHER" id="PTHR11644:SF2">
    <property type="entry name" value="CYTIDINE DEAMINASE"/>
    <property type="match status" value="1"/>
</dbReference>
<dbReference type="CDD" id="cd01283">
    <property type="entry name" value="cytidine_deaminase"/>
    <property type="match status" value="1"/>
</dbReference>
<evidence type="ECO:0000256" key="1">
    <source>
        <dbReference type="ARBA" id="ARBA00006576"/>
    </source>
</evidence>
<dbReference type="GO" id="GO:0004126">
    <property type="term" value="F:cytidine deaminase activity"/>
    <property type="evidence" value="ECO:0007669"/>
    <property type="project" value="UniProtKB-EC"/>
</dbReference>
<comment type="similarity">
    <text evidence="1">Belongs to the cytidine and deoxycytidylate deaminase family.</text>
</comment>
<dbReference type="PROSITE" id="PS51747">
    <property type="entry name" value="CYT_DCMP_DEAMINASES_2"/>
    <property type="match status" value="2"/>
</dbReference>
<dbReference type="InterPro" id="IPR013171">
    <property type="entry name" value="Cyd/dCyd_deaminase_Zn-bd"/>
</dbReference>
<feature type="binding site" evidence="9">
    <location>
        <position position="117"/>
    </location>
    <ligand>
        <name>Zn(2+)</name>
        <dbReference type="ChEBI" id="CHEBI:29105"/>
        <note>catalytic</note>
    </ligand>
</feature>
<evidence type="ECO:0000256" key="9">
    <source>
        <dbReference type="PIRSR" id="PIRSR006334-3"/>
    </source>
</evidence>
<accession>A0A9Q0HKB7</accession>
<dbReference type="Pfam" id="PF00383">
    <property type="entry name" value="dCMP_cyt_deam_1"/>
    <property type="match status" value="1"/>
</dbReference>